<proteinExistence type="predicted"/>
<feature type="compositionally biased region" description="Polar residues" evidence="1">
    <location>
        <begin position="56"/>
        <end position="70"/>
    </location>
</feature>
<feature type="region of interest" description="Disordered" evidence="1">
    <location>
        <begin position="46"/>
        <end position="92"/>
    </location>
</feature>
<comment type="caution">
    <text evidence="2">The sequence shown here is derived from an EMBL/GenBank/DDBJ whole genome shotgun (WGS) entry which is preliminary data.</text>
</comment>
<dbReference type="EMBL" id="MJEQ01037192">
    <property type="protein sequence ID" value="OIS98203.1"/>
    <property type="molecule type" value="Genomic_DNA"/>
</dbReference>
<keyword evidence="3" id="KW-1185">Reference proteome</keyword>
<dbReference type="AlphaFoldDB" id="A0A1J6I127"/>
<organism evidence="2 3">
    <name type="scientific">Nicotiana attenuata</name>
    <name type="common">Coyote tobacco</name>
    <dbReference type="NCBI Taxonomy" id="49451"/>
    <lineage>
        <taxon>Eukaryota</taxon>
        <taxon>Viridiplantae</taxon>
        <taxon>Streptophyta</taxon>
        <taxon>Embryophyta</taxon>
        <taxon>Tracheophyta</taxon>
        <taxon>Spermatophyta</taxon>
        <taxon>Magnoliopsida</taxon>
        <taxon>eudicotyledons</taxon>
        <taxon>Gunneridae</taxon>
        <taxon>Pentapetalae</taxon>
        <taxon>asterids</taxon>
        <taxon>lamiids</taxon>
        <taxon>Solanales</taxon>
        <taxon>Solanaceae</taxon>
        <taxon>Nicotianoideae</taxon>
        <taxon>Nicotianeae</taxon>
        <taxon>Nicotiana</taxon>
    </lineage>
</organism>
<evidence type="ECO:0000256" key="1">
    <source>
        <dbReference type="SAM" id="MobiDB-lite"/>
    </source>
</evidence>
<accession>A0A1J6I127</accession>
<feature type="compositionally biased region" description="Polar residues" evidence="1">
    <location>
        <begin position="79"/>
        <end position="92"/>
    </location>
</feature>
<evidence type="ECO:0000313" key="2">
    <source>
        <dbReference type="EMBL" id="OIS98203.1"/>
    </source>
</evidence>
<sequence>MADSFCLKIERLAPSFSTVSSPDLVTGRCLLLVPFTPSYSSFLSGYRSKKREDQTPPFTKNQPPTNNHYTTGKRPPKSPSSTLATQHLSIAL</sequence>
<evidence type="ECO:0000313" key="3">
    <source>
        <dbReference type="Proteomes" id="UP000187609"/>
    </source>
</evidence>
<dbReference type="Gramene" id="OIS98203">
    <property type="protein sequence ID" value="OIS98203"/>
    <property type="gene ID" value="A4A49_39972"/>
</dbReference>
<gene>
    <name evidence="2" type="ORF">A4A49_39972</name>
</gene>
<dbReference type="Proteomes" id="UP000187609">
    <property type="component" value="Unassembled WGS sequence"/>
</dbReference>
<protein>
    <submittedName>
        <fullName evidence="2">Uncharacterized protein</fullName>
    </submittedName>
</protein>
<name>A0A1J6I127_NICAT</name>
<reference evidence="2" key="1">
    <citation type="submission" date="2016-11" db="EMBL/GenBank/DDBJ databases">
        <title>The genome of Nicotiana attenuata.</title>
        <authorList>
            <person name="Xu S."/>
            <person name="Brockmoeller T."/>
            <person name="Gaquerel E."/>
            <person name="Navarro A."/>
            <person name="Kuhl H."/>
            <person name="Gase K."/>
            <person name="Ling Z."/>
            <person name="Zhou W."/>
            <person name="Kreitzer C."/>
            <person name="Stanke M."/>
            <person name="Tang H."/>
            <person name="Lyons E."/>
            <person name="Pandey P."/>
            <person name="Pandey S.P."/>
            <person name="Timmermann B."/>
            <person name="Baldwin I.T."/>
        </authorList>
    </citation>
    <scope>NUCLEOTIDE SEQUENCE [LARGE SCALE GENOMIC DNA]</scope>
    <source>
        <strain evidence="2">UT</strain>
    </source>
</reference>